<dbReference type="Pfam" id="PF11706">
    <property type="entry name" value="zf-CGNR"/>
    <property type="match status" value="1"/>
</dbReference>
<feature type="domain" description="Zinc finger CGNR" evidence="1">
    <location>
        <begin position="149"/>
        <end position="192"/>
    </location>
</feature>
<evidence type="ECO:0000259" key="1">
    <source>
        <dbReference type="Pfam" id="PF11706"/>
    </source>
</evidence>
<dbReference type="Proteomes" id="UP000655366">
    <property type="component" value="Unassembled WGS sequence"/>
</dbReference>
<proteinExistence type="predicted"/>
<dbReference type="InterPro" id="IPR021005">
    <property type="entry name" value="Znf_CGNR"/>
</dbReference>
<dbReference type="SUPFAM" id="SSF160904">
    <property type="entry name" value="Jann2411-like"/>
    <property type="match status" value="1"/>
</dbReference>
<dbReference type="InterPro" id="IPR023286">
    <property type="entry name" value="ABATE_dom_sf"/>
</dbReference>
<dbReference type="PANTHER" id="PTHR35525">
    <property type="entry name" value="BLL6575 PROTEIN"/>
    <property type="match status" value="1"/>
</dbReference>
<accession>A0A931GBJ8</accession>
<comment type="caution">
    <text evidence="2">The sequence shown here is derived from an EMBL/GenBank/DDBJ whole genome shotgun (WGS) entry which is preliminary data.</text>
</comment>
<dbReference type="InterPro" id="IPR010852">
    <property type="entry name" value="ABATE"/>
</dbReference>
<dbReference type="EMBL" id="JADNYM010000021">
    <property type="protein sequence ID" value="MBG0740817.1"/>
    <property type="molecule type" value="Genomic_DNA"/>
</dbReference>
<dbReference type="Gene3D" id="1.10.3300.10">
    <property type="entry name" value="Jann2411-like domain"/>
    <property type="match status" value="1"/>
</dbReference>
<evidence type="ECO:0000313" key="3">
    <source>
        <dbReference type="Proteomes" id="UP000655366"/>
    </source>
</evidence>
<dbReference type="RefSeq" id="WP_196397772.1">
    <property type="nucleotide sequence ID" value="NZ_JADNYM010000021.1"/>
</dbReference>
<protein>
    <submittedName>
        <fullName evidence="2">CGNR zinc finger domain-containing protein</fullName>
    </submittedName>
</protein>
<dbReference type="PANTHER" id="PTHR35525:SF3">
    <property type="entry name" value="BLL6575 PROTEIN"/>
    <property type="match status" value="1"/>
</dbReference>
<gene>
    <name evidence="2" type="ORF">IV500_15685</name>
</gene>
<reference evidence="2 3" key="1">
    <citation type="submission" date="2020-11" db="EMBL/GenBank/DDBJ databases">
        <title>Arthrobacter antarcticus sp. nov., isolated from Antarctic Soil.</title>
        <authorList>
            <person name="Li J."/>
        </authorList>
    </citation>
    <scope>NUCLEOTIDE SEQUENCE [LARGE SCALE GENOMIC DNA]</scope>
    <source>
        <strain evidence="2 3">Z1-20</strain>
    </source>
</reference>
<organism evidence="2 3">
    <name type="scientific">Arthrobacter terrae</name>
    <dbReference type="NCBI Taxonomy" id="2935737"/>
    <lineage>
        <taxon>Bacteria</taxon>
        <taxon>Bacillati</taxon>
        <taxon>Actinomycetota</taxon>
        <taxon>Actinomycetes</taxon>
        <taxon>Micrococcales</taxon>
        <taxon>Micrococcaceae</taxon>
        <taxon>Arthrobacter</taxon>
    </lineage>
</organism>
<evidence type="ECO:0000313" key="2">
    <source>
        <dbReference type="EMBL" id="MBG0740817.1"/>
    </source>
</evidence>
<name>A0A931GBJ8_9MICC</name>
<dbReference type="AlphaFoldDB" id="A0A931GBJ8"/>
<keyword evidence="3" id="KW-1185">Reference proteome</keyword>
<sequence length="197" mass="21698">MVFTHDAEIALESAVALINTAPVRTPRSGEGPGPLPAGDADALTTIQDLDVFIDQQRFTGARTHNVAELRSVRQLRAQLREIWTAPEEEAVRLTNLLLANARALPQLVKHDQWDWHLHATTAQAPLALRMGTEAAMALVDVIRGKELDRLRCCAASDCSAAVLDLSRNRSRRFCGTGNCANRTHVAAYRRRKTDQGL</sequence>
<dbReference type="Pfam" id="PF07336">
    <property type="entry name" value="ABATE"/>
    <property type="match status" value="1"/>
</dbReference>